<keyword evidence="7" id="KW-1185">Reference proteome</keyword>
<dbReference type="InterPro" id="IPR006665">
    <property type="entry name" value="OmpA-like"/>
</dbReference>
<dbReference type="InterPro" id="IPR039567">
    <property type="entry name" value="Gly-zipper"/>
</dbReference>
<dbReference type="InterPro" id="IPR006664">
    <property type="entry name" value="OMP_bac"/>
</dbReference>
<dbReference type="Pfam" id="PF13488">
    <property type="entry name" value="Gly-zipper_Omp"/>
    <property type="match status" value="1"/>
</dbReference>
<dbReference type="CDD" id="cd07185">
    <property type="entry name" value="OmpA_C-like"/>
    <property type="match status" value="1"/>
</dbReference>
<evidence type="ECO:0000256" key="2">
    <source>
        <dbReference type="ARBA" id="ARBA00023136"/>
    </source>
</evidence>
<evidence type="ECO:0000313" key="7">
    <source>
        <dbReference type="Proteomes" id="UP001201463"/>
    </source>
</evidence>
<reference evidence="6 7" key="1">
    <citation type="submission" date="2021-12" db="EMBL/GenBank/DDBJ databases">
        <title>Genome seq of p7.</title>
        <authorList>
            <person name="Seo T."/>
        </authorList>
    </citation>
    <scope>NUCLEOTIDE SEQUENCE [LARGE SCALE GENOMIC DNA]</scope>
    <source>
        <strain evidence="6 7">P7</strain>
    </source>
</reference>
<feature type="domain" description="OmpA-like" evidence="5">
    <location>
        <begin position="112"/>
        <end position="227"/>
    </location>
</feature>
<dbReference type="PRINTS" id="PR01023">
    <property type="entry name" value="NAFLGMOTY"/>
</dbReference>
<evidence type="ECO:0000313" key="6">
    <source>
        <dbReference type="EMBL" id="MCE4536282.1"/>
    </source>
</evidence>
<organism evidence="6 7">
    <name type="scientific">Pelomonas caseinilytica</name>
    <dbReference type="NCBI Taxonomy" id="2906763"/>
    <lineage>
        <taxon>Bacteria</taxon>
        <taxon>Pseudomonadati</taxon>
        <taxon>Pseudomonadota</taxon>
        <taxon>Betaproteobacteria</taxon>
        <taxon>Burkholderiales</taxon>
        <taxon>Sphaerotilaceae</taxon>
        <taxon>Roseateles</taxon>
    </lineage>
</organism>
<dbReference type="PROSITE" id="PS51123">
    <property type="entry name" value="OMPA_2"/>
    <property type="match status" value="1"/>
</dbReference>
<dbReference type="Proteomes" id="UP001201463">
    <property type="component" value="Unassembled WGS sequence"/>
</dbReference>
<dbReference type="PANTHER" id="PTHR30329:SF21">
    <property type="entry name" value="LIPOPROTEIN YIAD-RELATED"/>
    <property type="match status" value="1"/>
</dbReference>
<protein>
    <submittedName>
        <fullName evidence="6">OmpA family protein</fullName>
    </submittedName>
</protein>
<dbReference type="RefSeq" id="WP_233389407.1">
    <property type="nucleotide sequence ID" value="NZ_JAJTWT010000001.1"/>
</dbReference>
<evidence type="ECO:0000256" key="4">
    <source>
        <dbReference type="PROSITE-ProRule" id="PRU00473"/>
    </source>
</evidence>
<dbReference type="Pfam" id="PF00691">
    <property type="entry name" value="OmpA"/>
    <property type="match status" value="1"/>
</dbReference>
<evidence type="ECO:0000259" key="5">
    <source>
        <dbReference type="PROSITE" id="PS51123"/>
    </source>
</evidence>
<comment type="caution">
    <text evidence="6">The sequence shown here is derived from an EMBL/GenBank/DDBJ whole genome shotgun (WGS) entry which is preliminary data.</text>
</comment>
<dbReference type="Gene3D" id="3.30.1330.60">
    <property type="entry name" value="OmpA-like domain"/>
    <property type="match status" value="1"/>
</dbReference>
<evidence type="ECO:0000256" key="1">
    <source>
        <dbReference type="ARBA" id="ARBA00004442"/>
    </source>
</evidence>
<dbReference type="PRINTS" id="PR01021">
    <property type="entry name" value="OMPADOMAIN"/>
</dbReference>
<sequence>MATLSSSSASFRASSAVRRAGVATLAASLVLAAGCSSMSERERGTAQGAGVGAVAGAVLGSVTGGHAGRGAVIGGALGAVAGNLWSKRMEEKREALARASQGTGVEVQRTADNRLKLNVPSDVSFDTGRADIKPQMRPVLDEIGRNLDPNVRVTIVGHTDSTGSDAINDPLSRERAESVRDYLSSRGLAPSRVTVAGRGSHEPVASNDTEAGRAANRRVEIFLSEAAPQG</sequence>
<name>A0ABS8X704_9BURK</name>
<keyword evidence="3" id="KW-0998">Cell outer membrane</keyword>
<comment type="subcellular location">
    <subcellularLocation>
        <location evidence="1">Cell outer membrane</location>
    </subcellularLocation>
</comment>
<dbReference type="EMBL" id="JAJTWT010000001">
    <property type="protein sequence ID" value="MCE4536282.1"/>
    <property type="molecule type" value="Genomic_DNA"/>
</dbReference>
<dbReference type="InterPro" id="IPR050330">
    <property type="entry name" value="Bact_OuterMem_StrucFunc"/>
</dbReference>
<gene>
    <name evidence="6" type="ORF">LXT12_03295</name>
</gene>
<evidence type="ECO:0000256" key="3">
    <source>
        <dbReference type="ARBA" id="ARBA00023237"/>
    </source>
</evidence>
<keyword evidence="2 4" id="KW-0472">Membrane</keyword>
<proteinExistence type="predicted"/>
<dbReference type="SUPFAM" id="SSF103088">
    <property type="entry name" value="OmpA-like"/>
    <property type="match status" value="1"/>
</dbReference>
<dbReference type="InterPro" id="IPR036737">
    <property type="entry name" value="OmpA-like_sf"/>
</dbReference>
<accession>A0ABS8X704</accession>
<dbReference type="PANTHER" id="PTHR30329">
    <property type="entry name" value="STATOR ELEMENT OF FLAGELLAR MOTOR COMPLEX"/>
    <property type="match status" value="1"/>
</dbReference>